<dbReference type="NCBIfam" id="NF003037">
    <property type="entry name" value="PRK03932.1"/>
    <property type="match status" value="1"/>
</dbReference>
<gene>
    <name evidence="9" type="ORF">CYLTODRAFT_420313</name>
</gene>
<name>A0A0D7BHE3_9AGAR</name>
<keyword evidence="10" id="KW-1185">Reference proteome</keyword>
<dbReference type="SUPFAM" id="SSF55681">
    <property type="entry name" value="Class II aaRS and biotin synthetases"/>
    <property type="match status" value="1"/>
</dbReference>
<keyword evidence="4" id="KW-0547">Nucleotide-binding</keyword>
<evidence type="ECO:0000256" key="7">
    <source>
        <dbReference type="ARBA" id="ARBA00023146"/>
    </source>
</evidence>
<evidence type="ECO:0000256" key="6">
    <source>
        <dbReference type="ARBA" id="ARBA00022917"/>
    </source>
</evidence>
<evidence type="ECO:0000256" key="4">
    <source>
        <dbReference type="ARBA" id="ARBA00022741"/>
    </source>
</evidence>
<dbReference type="Pfam" id="PF01336">
    <property type="entry name" value="tRNA_anti-codon"/>
    <property type="match status" value="1"/>
</dbReference>
<reference evidence="9 10" key="1">
    <citation type="journal article" date="2015" name="Fungal Genet. Biol.">
        <title>Evolution of novel wood decay mechanisms in Agaricales revealed by the genome sequences of Fistulina hepatica and Cylindrobasidium torrendii.</title>
        <authorList>
            <person name="Floudas D."/>
            <person name="Held B.W."/>
            <person name="Riley R."/>
            <person name="Nagy L.G."/>
            <person name="Koehler G."/>
            <person name="Ransdell A.S."/>
            <person name="Younus H."/>
            <person name="Chow J."/>
            <person name="Chiniquy J."/>
            <person name="Lipzen A."/>
            <person name="Tritt A."/>
            <person name="Sun H."/>
            <person name="Haridas S."/>
            <person name="LaButti K."/>
            <person name="Ohm R.A."/>
            <person name="Kues U."/>
            <person name="Blanchette R.A."/>
            <person name="Grigoriev I.V."/>
            <person name="Minto R.E."/>
            <person name="Hibbett D.S."/>
        </authorList>
    </citation>
    <scope>NUCLEOTIDE SEQUENCE [LARGE SCALE GENOMIC DNA]</scope>
    <source>
        <strain evidence="9 10">FP15055 ss-10</strain>
    </source>
</reference>
<feature type="domain" description="Aminoacyl-transfer RNA synthetases class-II family profile" evidence="8">
    <location>
        <begin position="140"/>
        <end position="449"/>
    </location>
</feature>
<dbReference type="PRINTS" id="PR01042">
    <property type="entry name" value="TRNASYNTHASP"/>
</dbReference>
<evidence type="ECO:0000256" key="2">
    <source>
        <dbReference type="ARBA" id="ARBA00012816"/>
    </source>
</evidence>
<dbReference type="PROSITE" id="PS50862">
    <property type="entry name" value="AA_TRNA_LIGASE_II"/>
    <property type="match status" value="1"/>
</dbReference>
<proteinExistence type="inferred from homology"/>
<evidence type="ECO:0000256" key="3">
    <source>
        <dbReference type="ARBA" id="ARBA00022598"/>
    </source>
</evidence>
<evidence type="ECO:0000256" key="1">
    <source>
        <dbReference type="ARBA" id="ARBA00008226"/>
    </source>
</evidence>
<dbReference type="InterPro" id="IPR004364">
    <property type="entry name" value="Aa-tRNA-synt_II"/>
</dbReference>
<keyword evidence="6" id="KW-0648">Protein biosynthesis</keyword>
<dbReference type="Pfam" id="PF00152">
    <property type="entry name" value="tRNA-synt_2"/>
    <property type="match status" value="1"/>
</dbReference>
<dbReference type="InterPro" id="IPR012340">
    <property type="entry name" value="NA-bd_OB-fold"/>
</dbReference>
<protein>
    <recommendedName>
        <fullName evidence="2">asparagine--tRNA ligase</fullName>
        <ecNumber evidence="2">6.1.1.22</ecNumber>
    </recommendedName>
</protein>
<dbReference type="GO" id="GO:0004816">
    <property type="term" value="F:asparagine-tRNA ligase activity"/>
    <property type="evidence" value="ECO:0007669"/>
    <property type="project" value="UniProtKB-EC"/>
</dbReference>
<dbReference type="NCBIfam" id="TIGR00457">
    <property type="entry name" value="asnS"/>
    <property type="match status" value="1"/>
</dbReference>
<dbReference type="InterPro" id="IPR004522">
    <property type="entry name" value="Asn-tRNA-ligase"/>
</dbReference>
<keyword evidence="5" id="KW-0067">ATP-binding</keyword>
<dbReference type="GO" id="GO:0005739">
    <property type="term" value="C:mitochondrion"/>
    <property type="evidence" value="ECO:0007669"/>
    <property type="project" value="TreeGrafter"/>
</dbReference>
<dbReference type="InterPro" id="IPR002312">
    <property type="entry name" value="Asp/Asn-tRNA-synth_IIb"/>
</dbReference>
<dbReference type="EMBL" id="KN880477">
    <property type="protein sequence ID" value="KIY69872.1"/>
    <property type="molecule type" value="Genomic_DNA"/>
</dbReference>
<evidence type="ECO:0000256" key="5">
    <source>
        <dbReference type="ARBA" id="ARBA00022840"/>
    </source>
</evidence>
<dbReference type="STRING" id="1314674.A0A0D7BHE3"/>
<dbReference type="GO" id="GO:0006421">
    <property type="term" value="P:asparaginyl-tRNA aminoacylation"/>
    <property type="evidence" value="ECO:0007669"/>
    <property type="project" value="InterPro"/>
</dbReference>
<evidence type="ECO:0000259" key="8">
    <source>
        <dbReference type="PROSITE" id="PS50862"/>
    </source>
</evidence>
<dbReference type="SUPFAM" id="SSF50249">
    <property type="entry name" value="Nucleic acid-binding proteins"/>
    <property type="match status" value="1"/>
</dbReference>
<dbReference type="CDD" id="cd04318">
    <property type="entry name" value="EcAsnRS_like_N"/>
    <property type="match status" value="1"/>
</dbReference>
<dbReference type="OrthoDB" id="1931232at2759"/>
<dbReference type="Gene3D" id="3.30.930.10">
    <property type="entry name" value="Bira Bifunctional Protein, Domain 2"/>
    <property type="match status" value="1"/>
</dbReference>
<dbReference type="Gene3D" id="2.40.50.140">
    <property type="entry name" value="Nucleic acid-binding proteins"/>
    <property type="match status" value="1"/>
</dbReference>
<evidence type="ECO:0000313" key="9">
    <source>
        <dbReference type="EMBL" id="KIY69872.1"/>
    </source>
</evidence>
<dbReference type="GO" id="GO:0005524">
    <property type="term" value="F:ATP binding"/>
    <property type="evidence" value="ECO:0007669"/>
    <property type="project" value="UniProtKB-KW"/>
</dbReference>
<keyword evidence="7 9" id="KW-0030">Aminoacyl-tRNA synthetase</keyword>
<dbReference type="Proteomes" id="UP000054007">
    <property type="component" value="Unassembled WGS sequence"/>
</dbReference>
<dbReference type="InterPro" id="IPR004365">
    <property type="entry name" value="NA-bd_OB_tRNA"/>
</dbReference>
<dbReference type="AlphaFoldDB" id="A0A0D7BHE3"/>
<sequence>MKWTVPRLSYKLPPTIAQIPKSGRPGQEISVTGFIRSVRRQKRVSFAVISDGSNASGLQAVFANSSLVDNLTNGASARFSGKLVESPGKKQDLELAVDQVEVLGACDAATYPIQKQTLSVEHLRNNLHLRSRTTRTGAMLRMRSQLMKSMFLYFDSQGFQFTHTPILTSNDAEGAGETFSIADDPEEPFFGRPAHLTVSAQLHLEALMAGLSRVYTLSPCFRAEHSQTNRHLAEFWMLEAEWIDASREGVQGLCSLVEDSLKALAADIVAGEPFSALWDTHKDDTRRQAILACLDAAPWRRMTYSDAVEHLIASGVQFEHTPTWGSGLQSEHEKWLAEQFVAGPVFVTDYPKSLKPFYMMENDDGKTVACFDLLVPHVGELVGGSVREARPDVLKAKMEAAGVSGKEYEWYQQLREFGGAPHVGYGMGFERLVSWLSGIENVRECVAMPRWSGKMLL</sequence>
<dbReference type="InterPro" id="IPR006195">
    <property type="entry name" value="aa-tRNA-synth_II"/>
</dbReference>
<dbReference type="PANTHER" id="PTHR22594:SF34">
    <property type="entry name" value="ASPARAGINE--TRNA LIGASE, MITOCHONDRIAL-RELATED"/>
    <property type="match status" value="1"/>
</dbReference>
<dbReference type="InterPro" id="IPR045864">
    <property type="entry name" value="aa-tRNA-synth_II/BPL/LPL"/>
</dbReference>
<organism evidence="9 10">
    <name type="scientific">Cylindrobasidium torrendii FP15055 ss-10</name>
    <dbReference type="NCBI Taxonomy" id="1314674"/>
    <lineage>
        <taxon>Eukaryota</taxon>
        <taxon>Fungi</taxon>
        <taxon>Dikarya</taxon>
        <taxon>Basidiomycota</taxon>
        <taxon>Agaricomycotina</taxon>
        <taxon>Agaricomycetes</taxon>
        <taxon>Agaricomycetidae</taxon>
        <taxon>Agaricales</taxon>
        <taxon>Marasmiineae</taxon>
        <taxon>Physalacriaceae</taxon>
        <taxon>Cylindrobasidium</taxon>
    </lineage>
</organism>
<comment type="similarity">
    <text evidence="1">Belongs to the class-II aminoacyl-tRNA synthetase family.</text>
</comment>
<keyword evidence="3" id="KW-0436">Ligase</keyword>
<dbReference type="EC" id="6.1.1.22" evidence="2"/>
<accession>A0A0D7BHE3</accession>
<dbReference type="GO" id="GO:0003676">
    <property type="term" value="F:nucleic acid binding"/>
    <property type="evidence" value="ECO:0007669"/>
    <property type="project" value="InterPro"/>
</dbReference>
<evidence type="ECO:0000313" key="10">
    <source>
        <dbReference type="Proteomes" id="UP000054007"/>
    </source>
</evidence>
<dbReference type="PANTHER" id="PTHR22594">
    <property type="entry name" value="ASPARTYL/LYSYL-TRNA SYNTHETASE"/>
    <property type="match status" value="1"/>
</dbReference>